<evidence type="ECO:0000313" key="2">
    <source>
        <dbReference type="EMBL" id="EEB32060.1"/>
    </source>
</evidence>
<name>B6WYB2_9BACT</name>
<reference evidence="2 3" key="1">
    <citation type="submission" date="2008-10" db="EMBL/GenBank/DDBJ databases">
        <title>Draft genome sequence of Desulvovibrio piger (ATCC 29098).</title>
        <authorList>
            <person name="Sudarsanam P."/>
            <person name="Ley R."/>
            <person name="Guruge J."/>
            <person name="Turnbaugh P.J."/>
            <person name="Mahowald M."/>
            <person name="Liep D."/>
            <person name="Gordon J."/>
        </authorList>
    </citation>
    <scope>NUCLEOTIDE SEQUENCE [LARGE SCALE GENOMIC DNA]</scope>
    <source>
        <strain evidence="2 3">ATCC 29098</strain>
    </source>
</reference>
<feature type="region of interest" description="Disordered" evidence="1">
    <location>
        <begin position="1"/>
        <end position="31"/>
    </location>
</feature>
<accession>B6WYB2</accession>
<sequence length="50" mass="5401">MVPLPDRRHPVHHGADASLQASSPAPAGRIPLRQRGLPCMIPIPCMPKNL</sequence>
<comment type="caution">
    <text evidence="2">The sequence shown here is derived from an EMBL/GenBank/DDBJ whole genome shotgun (WGS) entry which is preliminary data.</text>
</comment>
<evidence type="ECO:0000313" key="3">
    <source>
        <dbReference type="Proteomes" id="UP000003676"/>
    </source>
</evidence>
<dbReference type="EMBL" id="ABXU01000089">
    <property type="protein sequence ID" value="EEB32060.1"/>
    <property type="molecule type" value="Genomic_DNA"/>
</dbReference>
<protein>
    <submittedName>
        <fullName evidence="2">Uncharacterized protein</fullName>
    </submittedName>
</protein>
<dbReference type="Proteomes" id="UP000003676">
    <property type="component" value="Unassembled WGS sequence"/>
</dbReference>
<evidence type="ECO:0000256" key="1">
    <source>
        <dbReference type="SAM" id="MobiDB-lite"/>
    </source>
</evidence>
<dbReference type="AlphaFoldDB" id="B6WYB2"/>
<proteinExistence type="predicted"/>
<gene>
    <name evidence="2" type="ORF">DESPIG_03093</name>
</gene>
<dbReference type="HOGENOM" id="CLU_3117179_0_0_7"/>
<reference evidence="2 3" key="2">
    <citation type="submission" date="2008-10" db="EMBL/GenBank/DDBJ databases">
        <authorList>
            <person name="Fulton L."/>
            <person name="Clifton S."/>
            <person name="Fulton B."/>
            <person name="Xu J."/>
            <person name="Minx P."/>
            <person name="Pepin K.H."/>
            <person name="Johnson M."/>
            <person name="Bhonagiri V."/>
            <person name="Nash W.E."/>
            <person name="Mardis E.R."/>
            <person name="Wilson R.K."/>
        </authorList>
    </citation>
    <scope>NUCLEOTIDE SEQUENCE [LARGE SCALE GENOMIC DNA]</scope>
    <source>
        <strain evidence="2 3">ATCC 29098</strain>
    </source>
</reference>
<organism evidence="2 3">
    <name type="scientific">Desulfovibrio piger ATCC 29098</name>
    <dbReference type="NCBI Taxonomy" id="411464"/>
    <lineage>
        <taxon>Bacteria</taxon>
        <taxon>Pseudomonadati</taxon>
        <taxon>Thermodesulfobacteriota</taxon>
        <taxon>Desulfovibrionia</taxon>
        <taxon>Desulfovibrionales</taxon>
        <taxon>Desulfovibrionaceae</taxon>
        <taxon>Desulfovibrio</taxon>
    </lineage>
</organism>